<dbReference type="Pfam" id="PF13487">
    <property type="entry name" value="HD_5"/>
    <property type="match status" value="1"/>
</dbReference>
<dbReference type="CDD" id="cd00077">
    <property type="entry name" value="HDc"/>
    <property type="match status" value="1"/>
</dbReference>
<keyword evidence="3" id="KW-1185">Reference proteome</keyword>
<dbReference type="SMART" id="SM00471">
    <property type="entry name" value="HDc"/>
    <property type="match status" value="1"/>
</dbReference>
<feature type="domain" description="HD-GYP" evidence="1">
    <location>
        <begin position="157"/>
        <end position="366"/>
    </location>
</feature>
<dbReference type="PANTHER" id="PTHR45228:SF1">
    <property type="entry name" value="CYCLIC DI-GMP PHOSPHODIESTERASE TM_0186"/>
    <property type="match status" value="1"/>
</dbReference>
<dbReference type="PROSITE" id="PS51832">
    <property type="entry name" value="HD_GYP"/>
    <property type="match status" value="1"/>
</dbReference>
<dbReference type="EMBL" id="AP012273">
    <property type="protein sequence ID" value="BAO45711.1"/>
    <property type="molecule type" value="Genomic_DNA"/>
</dbReference>
<name>A0A7U6JIW8_9GAMM</name>
<gene>
    <name evidence="2" type="ORF">TBH_C2810</name>
</gene>
<dbReference type="PANTHER" id="PTHR45228">
    <property type="entry name" value="CYCLIC DI-GMP PHOSPHODIESTERASE TM_0186-RELATED"/>
    <property type="match status" value="1"/>
</dbReference>
<sequence>MSMLAAISTNTDGTPVTRKDLGKQLKTIYERISRHYPFLSCIGIAAKGIKDQELVLYPTSCDDINGKQLPKAFEQGTGGNTHVLVEDLTAFSTRNDSQTQQSLFQSGLRLPLIANDVAFGYTFFAATEKGCFTPDIIEQMNVYARVIARIVTEGRRSSENLRTAVASVLQLNNINKSESPAHLRRVAHYSRLIARNCAQTHQLSDSWIEHLFMFAPLHDIGKAFIPERLLTKPGRLTDEEFEQVKTHTLKGRDIIDHMISCFGYSDDLHYTGMLRNIITHHHEAMDGGGYPYGLRGEEIPLEARIVAAADVLDALLTKRAYKEAWSMDKTMETLQQLADSRLDPEFVDILSQNREEVLQIRIRCAKG</sequence>
<reference evidence="2 3" key="1">
    <citation type="journal article" date="2014" name="PLoS ONE">
        <title>Physiological and genomic features of a novel sulfur-oxidizing gammaproteobacterium belonging to a previously uncultivated symbiotic lineage isolated from a hydrothermal vent.</title>
        <authorList>
            <person name="Nunoura T."/>
            <person name="Takaki Y."/>
            <person name="Kazama H."/>
            <person name="Kakuta J."/>
            <person name="Shimamura S."/>
            <person name="Makita H."/>
            <person name="Hirai M."/>
            <person name="Miyazaki M."/>
            <person name="Takai K."/>
        </authorList>
    </citation>
    <scope>NUCLEOTIDE SEQUENCE [LARGE SCALE GENOMIC DNA]</scope>
    <source>
        <strain evidence="2 3">Hiromi1</strain>
    </source>
</reference>
<dbReference type="Gene3D" id="1.10.3210.10">
    <property type="entry name" value="Hypothetical protein af1432"/>
    <property type="match status" value="1"/>
</dbReference>
<evidence type="ECO:0000313" key="3">
    <source>
        <dbReference type="Proteomes" id="UP000031631"/>
    </source>
</evidence>
<accession>A0A7U6JIW8</accession>
<evidence type="ECO:0000259" key="1">
    <source>
        <dbReference type="PROSITE" id="PS51832"/>
    </source>
</evidence>
<evidence type="ECO:0000313" key="2">
    <source>
        <dbReference type="EMBL" id="BAO45711.1"/>
    </source>
</evidence>
<dbReference type="KEGG" id="tbn:TBH_C2810"/>
<dbReference type="SUPFAM" id="SSF109604">
    <property type="entry name" value="HD-domain/PDEase-like"/>
    <property type="match status" value="1"/>
</dbReference>
<dbReference type="OrthoDB" id="9802066at2"/>
<organism evidence="2 3">
    <name type="scientific">Thiolapillus brandeum</name>
    <dbReference type="NCBI Taxonomy" id="1076588"/>
    <lineage>
        <taxon>Bacteria</taxon>
        <taxon>Pseudomonadati</taxon>
        <taxon>Pseudomonadota</taxon>
        <taxon>Gammaproteobacteria</taxon>
        <taxon>Chromatiales</taxon>
        <taxon>Sedimenticolaceae</taxon>
        <taxon>Thiolapillus</taxon>
    </lineage>
</organism>
<dbReference type="GO" id="GO:0008081">
    <property type="term" value="F:phosphoric diester hydrolase activity"/>
    <property type="evidence" value="ECO:0007669"/>
    <property type="project" value="UniProtKB-ARBA"/>
</dbReference>
<protein>
    <recommendedName>
        <fullName evidence="1">HD-GYP domain-containing protein</fullName>
    </recommendedName>
</protein>
<proteinExistence type="predicted"/>
<dbReference type="AlphaFoldDB" id="A0A7U6JIW8"/>
<dbReference type="InterPro" id="IPR037522">
    <property type="entry name" value="HD_GYP_dom"/>
</dbReference>
<dbReference type="InterPro" id="IPR052020">
    <property type="entry name" value="Cyclic_di-GMP/3'3'-cGAMP_PDE"/>
</dbReference>
<dbReference type="Proteomes" id="UP000031631">
    <property type="component" value="Chromosome"/>
</dbReference>
<dbReference type="RefSeq" id="WP_082030783.1">
    <property type="nucleotide sequence ID" value="NZ_AP012273.1"/>
</dbReference>
<dbReference type="InterPro" id="IPR003607">
    <property type="entry name" value="HD/PDEase_dom"/>
</dbReference>